<dbReference type="Gene3D" id="1.20.58.530">
    <property type="match status" value="1"/>
</dbReference>
<feature type="region of interest" description="Disordered" evidence="10">
    <location>
        <begin position="376"/>
        <end position="412"/>
    </location>
</feature>
<feature type="coiled-coil region" evidence="9">
    <location>
        <begin position="930"/>
        <end position="996"/>
    </location>
</feature>
<sequence>MYRISGASMRTYLLEKSRVVYQSAGERNYHIFYQLCAAASQMPELQLDHQESFHYLNQGGSPNIDGVDDLRTFNETRSALTTLGVTETEQDDMFRILATILHLGNVELLACDPDAPPTQDTDDGAYINSTDKHLAIVCSLLGISRAELSRWLTHRRIASAHEVIVSRMDVQRASFARDALAKRMYGELFAWLVHAVNRALDTGHAKKHFIGVLDIYGFETFEINSFEQFCINYANEKLQQQFNSHVFKLEQDEYIKEEISWEMIEFYDNQPCIDLIEDRLGVLALLDEQCRVPQGSDQGFVAKLHQACAGYHHFMKPRFGNAAFIIKHFADNVEYQSGGFLEKNRDTVSEEQLECIKMATSCRLIHAMFADRGCDQPVSNTLPPPSKRRTTPSVPLGSLTQPPRRTSGQKQTVGSQFRASLSALMATLSATTPHYVRCIKPNDTKEPFMFDSARAVNQLRACGVLETIRISAAGFPSRWLYQDFFARYRLLCLHREIDRGNIKATCSRILTRHVKDPDKYQFGATKIFFRAGQVAYLEKIRADIQREYCVRVQSCVRRFVARRKYLRLVAAIRGLQARARGFLARRRAQEIRRKRAAIKIQRNVRGWLARRKYLRLRSLAVGLQARARGFLARKLYRDRRKVMAVITIQRYARGYLARKRAKKIRHQIIIAQAAIRRFLARRQYKRLRIEARSLDHVKSLNKGLENKIISLQQRLGDALEKNKSIEVLMAQIADLKAKLELLKLVEIEAKTLRVDIFDKSSLISTLQEELERERDSNKLLKEEKKSLEEKYEKDRVAWEEESEKLANELRSNKEHFDLAIEERDKQHEQEKKALNAELEAERQSRQKLLSAQYELQERIDSLQSKPAPKEHRRSLSDASNNSQQETTVEDDYGYGSVRSVESTRPALEAVNWSAGTHNGPTQPVADAGLVLRMRNRISALQSELSRTTKRAADLEDRIMNRHSTPATNPNIDRYKLEELEIENKKLREHLDRLRAAGDSMLVSKEVIEQMNVMQKELDRRRDECIQLKSVLTNQKPWFQALKSVTVNLKSLASSNYGSDVDIINEDGELATAYEAQKGINRQLQEELLLEKKFYSEHISKSKAEIEKLREENEKYQKLLSADLSAEPKNKTQEFAQNEIIRLAAESLALQERVDKLSESCRRYKNQIRLLVNKLKEVGIDDVNDILDSNDPVVPPNASMTLEMAPVTRKKEREYLGMFEYKIQDEGLIIKKLISDLKPKTAVTLLPGLPAYILFMMLRHMDHVDDEPKMHQLMKAVRTAVKKTLKKRAESVEYNALWLANMLRLLNNLRQYSGDTIYQSANTPRQNQQCLRIFDLSEYRQVLSDIAVWIYQGLIHLLERQLERLIIPAILEHEEISGLSGPSARPPQAGAGPQRLKQELSATHDHLHTFAVDQPLRLMIFKQLFYYICAYSLNQLLLRKDLCCWAKGLQIRYNISHLETWIKEHLAEYGQKSVEEILGVLKPITQAVQLLQARKSMQDVQSTVDMCANLTAMQVCKILNMYTPAEEYEVKVTREFIHEIQKKMQEKTGANPDKDPQNLLMDTKMIFSVQFPFNPSSIRLEAIELPEVLELEGLLTKI</sequence>
<dbReference type="GO" id="GO:0016020">
    <property type="term" value="C:membrane"/>
    <property type="evidence" value="ECO:0007669"/>
    <property type="project" value="TreeGrafter"/>
</dbReference>
<dbReference type="PROSITE" id="PS51456">
    <property type="entry name" value="MYOSIN_MOTOR"/>
    <property type="match status" value="1"/>
</dbReference>
<protein>
    <submittedName>
        <fullName evidence="14">Unconventional myosin-Va isoform X3</fullName>
    </submittedName>
</protein>
<feature type="domain" description="Myosin motor" evidence="12">
    <location>
        <begin position="1"/>
        <end position="542"/>
    </location>
</feature>
<gene>
    <name evidence="14" type="primary">LOC118279629</name>
</gene>
<keyword evidence="5 8" id="KW-0518">Myosin</keyword>
<organism evidence="13 14">
    <name type="scientific">Spodoptera frugiperda</name>
    <name type="common">Fall armyworm</name>
    <dbReference type="NCBI Taxonomy" id="7108"/>
    <lineage>
        <taxon>Eukaryota</taxon>
        <taxon>Metazoa</taxon>
        <taxon>Ecdysozoa</taxon>
        <taxon>Arthropoda</taxon>
        <taxon>Hexapoda</taxon>
        <taxon>Insecta</taxon>
        <taxon>Pterygota</taxon>
        <taxon>Neoptera</taxon>
        <taxon>Endopterygota</taxon>
        <taxon>Lepidoptera</taxon>
        <taxon>Glossata</taxon>
        <taxon>Ditrysia</taxon>
        <taxon>Noctuoidea</taxon>
        <taxon>Noctuidae</taxon>
        <taxon>Amphipyrinae</taxon>
        <taxon>Spodoptera</taxon>
    </lineage>
</organism>
<keyword evidence="4 9" id="KW-0175">Coiled coil</keyword>
<dbReference type="CTD" id="35680"/>
<evidence type="ECO:0000256" key="9">
    <source>
        <dbReference type="SAM" id="Coils"/>
    </source>
</evidence>
<name>A0A9R0E548_SPOFR</name>
<evidence type="ECO:0000256" key="3">
    <source>
        <dbReference type="ARBA" id="ARBA00022840"/>
    </source>
</evidence>
<dbReference type="InterPro" id="IPR002710">
    <property type="entry name" value="Dilute_dom"/>
</dbReference>
<dbReference type="PROSITE" id="PS50096">
    <property type="entry name" value="IQ"/>
    <property type="match status" value="6"/>
</dbReference>
<comment type="caution">
    <text evidence="8">Lacks conserved residue(s) required for the propagation of feature annotation.</text>
</comment>
<dbReference type="GO" id="GO:0051015">
    <property type="term" value="F:actin filament binding"/>
    <property type="evidence" value="ECO:0007669"/>
    <property type="project" value="TreeGrafter"/>
</dbReference>
<dbReference type="Gene3D" id="1.20.120.720">
    <property type="entry name" value="Myosin VI head, motor domain, U50 subdomain"/>
    <property type="match status" value="1"/>
</dbReference>
<dbReference type="Gene3D" id="3.40.850.10">
    <property type="entry name" value="Kinesin motor domain"/>
    <property type="match status" value="1"/>
</dbReference>
<dbReference type="PRINTS" id="PR00193">
    <property type="entry name" value="MYOSINHEAVY"/>
</dbReference>
<dbReference type="InterPro" id="IPR036961">
    <property type="entry name" value="Kinesin_motor_dom_sf"/>
</dbReference>
<feature type="domain" description="Dilute" evidence="11">
    <location>
        <begin position="1270"/>
        <end position="1545"/>
    </location>
</feature>
<dbReference type="Proteomes" id="UP000829999">
    <property type="component" value="Chromosome 22"/>
</dbReference>
<dbReference type="GO" id="GO:0007015">
    <property type="term" value="P:actin filament organization"/>
    <property type="evidence" value="ECO:0007669"/>
    <property type="project" value="TreeGrafter"/>
</dbReference>
<dbReference type="Gene3D" id="1.20.5.190">
    <property type="match status" value="3"/>
</dbReference>
<evidence type="ECO:0000256" key="7">
    <source>
        <dbReference type="ARBA" id="ARBA00023203"/>
    </source>
</evidence>
<evidence type="ECO:0000256" key="8">
    <source>
        <dbReference type="PROSITE-ProRule" id="PRU00782"/>
    </source>
</evidence>
<dbReference type="RefSeq" id="XP_050558556.1">
    <property type="nucleotide sequence ID" value="XM_050702599.1"/>
</dbReference>
<dbReference type="SMART" id="SM01132">
    <property type="entry name" value="DIL"/>
    <property type="match status" value="1"/>
</dbReference>
<evidence type="ECO:0000256" key="4">
    <source>
        <dbReference type="ARBA" id="ARBA00023054"/>
    </source>
</evidence>
<feature type="coiled-coil region" evidence="9">
    <location>
        <begin position="1091"/>
        <end position="1173"/>
    </location>
</feature>
<evidence type="ECO:0000313" key="14">
    <source>
        <dbReference type="RefSeq" id="XP_050558556.1"/>
    </source>
</evidence>
<dbReference type="PANTHER" id="PTHR13140:SF706">
    <property type="entry name" value="DILUTE CLASS UNCONVENTIONAL MYOSIN, ISOFORM C"/>
    <property type="match status" value="1"/>
</dbReference>
<feature type="compositionally biased region" description="Polar residues" evidence="10">
    <location>
        <begin position="398"/>
        <end position="412"/>
    </location>
</feature>
<evidence type="ECO:0000256" key="2">
    <source>
        <dbReference type="ARBA" id="ARBA00022741"/>
    </source>
</evidence>
<dbReference type="GO" id="GO:0000146">
    <property type="term" value="F:microfilament motor activity"/>
    <property type="evidence" value="ECO:0007669"/>
    <property type="project" value="TreeGrafter"/>
</dbReference>
<feature type="region of interest" description="Disordered" evidence="10">
    <location>
        <begin position="859"/>
        <end position="895"/>
    </location>
</feature>
<dbReference type="GO" id="GO:0016459">
    <property type="term" value="C:myosin complex"/>
    <property type="evidence" value="ECO:0007669"/>
    <property type="project" value="UniProtKB-KW"/>
</dbReference>
<accession>A0A9R0E548</accession>
<dbReference type="GO" id="GO:0009888">
    <property type="term" value="P:tissue development"/>
    <property type="evidence" value="ECO:0007669"/>
    <property type="project" value="UniProtKB-ARBA"/>
</dbReference>
<evidence type="ECO:0000256" key="5">
    <source>
        <dbReference type="ARBA" id="ARBA00023123"/>
    </source>
</evidence>
<dbReference type="Gene3D" id="1.10.10.820">
    <property type="match status" value="1"/>
</dbReference>
<dbReference type="GO" id="GO:0005737">
    <property type="term" value="C:cytoplasm"/>
    <property type="evidence" value="ECO:0007669"/>
    <property type="project" value="TreeGrafter"/>
</dbReference>
<evidence type="ECO:0000313" key="13">
    <source>
        <dbReference type="Proteomes" id="UP000829999"/>
    </source>
</evidence>
<feature type="coiled-coil region" evidence="9">
    <location>
        <begin position="694"/>
        <end position="851"/>
    </location>
</feature>
<evidence type="ECO:0000256" key="6">
    <source>
        <dbReference type="ARBA" id="ARBA00023175"/>
    </source>
</evidence>
<evidence type="ECO:0000256" key="10">
    <source>
        <dbReference type="SAM" id="MobiDB-lite"/>
    </source>
</evidence>
<dbReference type="InterPro" id="IPR027417">
    <property type="entry name" value="P-loop_NTPase"/>
</dbReference>
<evidence type="ECO:0000259" key="12">
    <source>
        <dbReference type="PROSITE" id="PS51456"/>
    </source>
</evidence>
<dbReference type="GO" id="GO:0048513">
    <property type="term" value="P:animal organ development"/>
    <property type="evidence" value="ECO:0007669"/>
    <property type="project" value="UniProtKB-ARBA"/>
</dbReference>
<dbReference type="SMART" id="SM00242">
    <property type="entry name" value="MYSc"/>
    <property type="match status" value="1"/>
</dbReference>
<dbReference type="GeneID" id="118279629"/>
<dbReference type="CDD" id="cd15470">
    <property type="entry name" value="Myo5_CBD"/>
    <property type="match status" value="1"/>
</dbReference>
<keyword evidence="13" id="KW-1185">Reference proteome</keyword>
<reference evidence="14" key="1">
    <citation type="submission" date="2025-08" db="UniProtKB">
        <authorList>
            <consortium name="RefSeq"/>
        </authorList>
    </citation>
    <scope>IDENTIFICATION</scope>
    <source>
        <tissue evidence="14">Whole larval tissue</tissue>
    </source>
</reference>
<evidence type="ECO:0000256" key="1">
    <source>
        <dbReference type="ARBA" id="ARBA00008314"/>
    </source>
</evidence>
<dbReference type="InterPro" id="IPR001609">
    <property type="entry name" value="Myosin_head_motor_dom-like"/>
</dbReference>
<dbReference type="SMART" id="SM00015">
    <property type="entry name" value="IQ"/>
    <property type="match status" value="6"/>
</dbReference>
<dbReference type="Pfam" id="PF00063">
    <property type="entry name" value="Myosin_head"/>
    <property type="match status" value="1"/>
</dbReference>
<dbReference type="Pfam" id="PF01843">
    <property type="entry name" value="DIL"/>
    <property type="match status" value="1"/>
</dbReference>
<dbReference type="PANTHER" id="PTHR13140">
    <property type="entry name" value="MYOSIN"/>
    <property type="match status" value="1"/>
</dbReference>
<dbReference type="FunFam" id="1.10.10.820:FF:000001">
    <property type="entry name" value="Myosin heavy chain"/>
    <property type="match status" value="1"/>
</dbReference>
<dbReference type="Gene3D" id="6.20.240.20">
    <property type="match status" value="1"/>
</dbReference>
<dbReference type="Pfam" id="PF25966">
    <property type="entry name" value="Myo5a"/>
    <property type="match status" value="1"/>
</dbReference>
<dbReference type="InterPro" id="IPR058662">
    <property type="entry name" value="Myo5a/b_dom"/>
</dbReference>
<comment type="similarity">
    <text evidence="1 8">Belongs to the TRAFAC class myosin-kinesin ATPase superfamily. Myosin family.</text>
</comment>
<dbReference type="Pfam" id="PF00612">
    <property type="entry name" value="IQ"/>
    <property type="match status" value="4"/>
</dbReference>
<dbReference type="GO" id="GO:0009653">
    <property type="term" value="P:anatomical structure morphogenesis"/>
    <property type="evidence" value="ECO:0007669"/>
    <property type="project" value="UniProtKB-ARBA"/>
</dbReference>
<feature type="compositionally biased region" description="Polar residues" evidence="10">
    <location>
        <begin position="876"/>
        <end position="886"/>
    </location>
</feature>
<dbReference type="GO" id="GO:0048731">
    <property type="term" value="P:system development"/>
    <property type="evidence" value="ECO:0007669"/>
    <property type="project" value="UniProtKB-ARBA"/>
</dbReference>
<feature type="region of interest" description="Actin-binding" evidence="8">
    <location>
        <begin position="421"/>
        <end position="443"/>
    </location>
</feature>
<dbReference type="InterPro" id="IPR000048">
    <property type="entry name" value="IQ_motif_EF-hand-BS"/>
</dbReference>
<keyword evidence="7 8" id="KW-0009">Actin-binding</keyword>
<keyword evidence="2" id="KW-0547">Nucleotide-binding</keyword>
<dbReference type="SUPFAM" id="SSF52540">
    <property type="entry name" value="P-loop containing nucleoside triphosphate hydrolases"/>
    <property type="match status" value="2"/>
</dbReference>
<proteinExistence type="inferred from homology"/>
<evidence type="ECO:0000259" key="11">
    <source>
        <dbReference type="PROSITE" id="PS51126"/>
    </source>
</evidence>
<dbReference type="GO" id="GO:0005524">
    <property type="term" value="F:ATP binding"/>
    <property type="evidence" value="ECO:0007669"/>
    <property type="project" value="UniProtKB-KW"/>
</dbReference>
<keyword evidence="6" id="KW-0505">Motor protein</keyword>
<keyword evidence="3" id="KW-0067">ATP-binding</keyword>
<dbReference type="PROSITE" id="PS51126">
    <property type="entry name" value="DILUTE"/>
    <property type="match status" value="1"/>
</dbReference>